<name>A0A8D9H964_BRACM</name>
<reference evidence="1 2" key="1">
    <citation type="submission" date="2021-07" db="EMBL/GenBank/DDBJ databases">
        <authorList>
            <consortium name="Genoscope - CEA"/>
            <person name="William W."/>
        </authorList>
    </citation>
    <scope>NUCLEOTIDE SEQUENCE [LARGE SCALE GENOMIC DNA]</scope>
</reference>
<sequence>MTRFNTGRFLTPPRQEQIISCIWYGRISFLHYLFGETAAEDRSKHKLISHNDSSGFDCFVLIRLFDR</sequence>
<proteinExistence type="predicted"/>
<organism evidence="1 2">
    <name type="scientific">Brassica campestris</name>
    <name type="common">Field mustard</name>
    <dbReference type="NCBI Taxonomy" id="3711"/>
    <lineage>
        <taxon>Eukaryota</taxon>
        <taxon>Viridiplantae</taxon>
        <taxon>Streptophyta</taxon>
        <taxon>Embryophyta</taxon>
        <taxon>Tracheophyta</taxon>
        <taxon>Spermatophyta</taxon>
        <taxon>Magnoliopsida</taxon>
        <taxon>eudicotyledons</taxon>
        <taxon>Gunneridae</taxon>
        <taxon>Pentapetalae</taxon>
        <taxon>rosids</taxon>
        <taxon>malvids</taxon>
        <taxon>Brassicales</taxon>
        <taxon>Brassicaceae</taxon>
        <taxon>Brassiceae</taxon>
        <taxon>Brassica</taxon>
    </lineage>
</organism>
<gene>
    <name evidence="1" type="ORF">BRAPAZ1V2_A02P36590.2</name>
</gene>
<evidence type="ECO:0000313" key="1">
    <source>
        <dbReference type="EMBL" id="CAG7894707.1"/>
    </source>
</evidence>
<dbReference type="Proteomes" id="UP000694005">
    <property type="component" value="Chromosome A02"/>
</dbReference>
<dbReference type="Gramene" id="A02p36590.2_BraZ1">
    <property type="protein sequence ID" value="A02p36590.2_BraZ1.CDS"/>
    <property type="gene ID" value="A02g36590.2_BraZ1"/>
</dbReference>
<protein>
    <submittedName>
        <fullName evidence="1">Uncharacterized protein</fullName>
    </submittedName>
</protein>
<dbReference type="EMBL" id="LS974618">
    <property type="protein sequence ID" value="CAG7894707.1"/>
    <property type="molecule type" value="Genomic_DNA"/>
</dbReference>
<evidence type="ECO:0000313" key="2">
    <source>
        <dbReference type="Proteomes" id="UP000694005"/>
    </source>
</evidence>
<accession>A0A8D9H964</accession>
<dbReference type="AlphaFoldDB" id="A0A8D9H964"/>